<protein>
    <submittedName>
        <fullName evidence="2">Uncharacterized protein</fullName>
    </submittedName>
</protein>
<feature type="region of interest" description="Disordered" evidence="1">
    <location>
        <begin position="1"/>
        <end position="81"/>
    </location>
</feature>
<gene>
    <name evidence="2" type="ORF">METZ01_LOCUS457693</name>
</gene>
<organism evidence="2">
    <name type="scientific">marine metagenome</name>
    <dbReference type="NCBI Taxonomy" id="408172"/>
    <lineage>
        <taxon>unclassified sequences</taxon>
        <taxon>metagenomes</taxon>
        <taxon>ecological metagenomes</taxon>
    </lineage>
</organism>
<evidence type="ECO:0000313" key="2">
    <source>
        <dbReference type="EMBL" id="SVE04839.1"/>
    </source>
</evidence>
<evidence type="ECO:0000256" key="1">
    <source>
        <dbReference type="SAM" id="MobiDB-lite"/>
    </source>
</evidence>
<accession>A0A383AB92</accession>
<proteinExistence type="predicted"/>
<reference evidence="2" key="1">
    <citation type="submission" date="2018-05" db="EMBL/GenBank/DDBJ databases">
        <authorList>
            <person name="Lanie J.A."/>
            <person name="Ng W.-L."/>
            <person name="Kazmierczak K.M."/>
            <person name="Andrzejewski T.M."/>
            <person name="Davidsen T.M."/>
            <person name="Wayne K.J."/>
            <person name="Tettelin H."/>
            <person name="Glass J.I."/>
            <person name="Rusch D."/>
            <person name="Podicherti R."/>
            <person name="Tsui H.-C.T."/>
            <person name="Winkler M.E."/>
        </authorList>
    </citation>
    <scope>NUCLEOTIDE SEQUENCE</scope>
</reference>
<name>A0A383AB92_9ZZZZ</name>
<dbReference type="EMBL" id="UINC01190601">
    <property type="protein sequence ID" value="SVE04839.1"/>
    <property type="molecule type" value="Genomic_DNA"/>
</dbReference>
<feature type="non-terminal residue" evidence="2">
    <location>
        <position position="1"/>
    </location>
</feature>
<feature type="non-terminal residue" evidence="2">
    <location>
        <position position="81"/>
    </location>
</feature>
<sequence>RTGRRGLLRRDRHPHSGHRPRPGFRTPHPDGDRHRRDRRARPAARQEPLLPPSTACGPAADAQDRRSRRGRTLPTEPVRGL</sequence>
<dbReference type="AlphaFoldDB" id="A0A383AB92"/>
<feature type="compositionally biased region" description="Basic residues" evidence="1">
    <location>
        <begin position="1"/>
        <end position="22"/>
    </location>
</feature>